<protein>
    <recommendedName>
        <fullName evidence="1">Reverse transcriptase/retrotransposon-derived protein RNase H-like domain-containing protein</fullName>
    </recommendedName>
</protein>
<dbReference type="AlphaFoldDB" id="A0ABC9YE01"/>
<accession>A0ABC9YE01</accession>
<proteinExistence type="predicted"/>
<dbReference type="PANTHER" id="PTHR33064">
    <property type="entry name" value="POL PROTEIN"/>
    <property type="match status" value="1"/>
</dbReference>
<gene>
    <name evidence="2" type="ORF">GRJ2_003248300</name>
</gene>
<keyword evidence="3" id="KW-1185">Reference proteome</keyword>
<dbReference type="SUPFAM" id="SSF56672">
    <property type="entry name" value="DNA/RNA polymerases"/>
    <property type="match status" value="1"/>
</dbReference>
<evidence type="ECO:0000259" key="1">
    <source>
        <dbReference type="Pfam" id="PF17919"/>
    </source>
</evidence>
<dbReference type="InterPro" id="IPR043128">
    <property type="entry name" value="Rev_trsase/Diguanyl_cyclase"/>
</dbReference>
<comment type="caution">
    <text evidence="2">The sequence shown here is derived from an EMBL/GenBank/DDBJ whole genome shotgun (WGS) entry which is preliminary data.</text>
</comment>
<dbReference type="EMBL" id="BAAFJT010000246">
    <property type="protein sequence ID" value="GAB0207826.1"/>
    <property type="molecule type" value="Genomic_DNA"/>
</dbReference>
<feature type="domain" description="Reverse transcriptase/retrotransposon-derived protein RNase H-like" evidence="1">
    <location>
        <begin position="54"/>
        <end position="147"/>
    </location>
</feature>
<dbReference type="InterPro" id="IPR043502">
    <property type="entry name" value="DNA/RNA_pol_sf"/>
</dbReference>
<dbReference type="Gene3D" id="3.30.70.270">
    <property type="match status" value="1"/>
</dbReference>
<dbReference type="Pfam" id="PF17919">
    <property type="entry name" value="RT_RNaseH_2"/>
    <property type="match status" value="1"/>
</dbReference>
<dbReference type="InterPro" id="IPR051320">
    <property type="entry name" value="Viral_Replic_Matur_Polypro"/>
</dbReference>
<dbReference type="InterPro" id="IPR041577">
    <property type="entry name" value="RT_RNaseH_2"/>
</dbReference>
<evidence type="ECO:0000313" key="2">
    <source>
        <dbReference type="EMBL" id="GAB0207826.1"/>
    </source>
</evidence>
<name>A0ABC9YE01_GRUJA</name>
<dbReference type="PANTHER" id="PTHR33064:SF29">
    <property type="entry name" value="PEPTIDASE A2 DOMAIN-CONTAINING PROTEIN-RELATED"/>
    <property type="match status" value="1"/>
</dbReference>
<organism evidence="2 3">
    <name type="scientific">Grus japonensis</name>
    <name type="common">Japanese crane</name>
    <name type="synonym">Red-crowned crane</name>
    <dbReference type="NCBI Taxonomy" id="30415"/>
    <lineage>
        <taxon>Eukaryota</taxon>
        <taxon>Metazoa</taxon>
        <taxon>Chordata</taxon>
        <taxon>Craniata</taxon>
        <taxon>Vertebrata</taxon>
        <taxon>Euteleostomi</taxon>
        <taxon>Archelosauria</taxon>
        <taxon>Archosauria</taxon>
        <taxon>Dinosauria</taxon>
        <taxon>Saurischia</taxon>
        <taxon>Theropoda</taxon>
        <taxon>Coelurosauria</taxon>
        <taxon>Aves</taxon>
        <taxon>Neognathae</taxon>
        <taxon>Neoaves</taxon>
        <taxon>Gruiformes</taxon>
        <taxon>Gruidae</taxon>
        <taxon>Grus</taxon>
    </lineage>
</organism>
<reference evidence="2 3" key="1">
    <citation type="submission" date="2024-06" db="EMBL/GenBank/DDBJ databases">
        <title>The draft genome of Grus japonensis, version 3.</title>
        <authorList>
            <person name="Nabeshima K."/>
            <person name="Suzuki S."/>
            <person name="Onuma M."/>
        </authorList>
    </citation>
    <scope>NUCLEOTIDE SEQUENCE [LARGE SCALE GENOMIC DNA]</scope>
    <source>
        <strain evidence="2 3">451A</strain>
    </source>
</reference>
<evidence type="ECO:0000313" key="3">
    <source>
        <dbReference type="Proteomes" id="UP001623348"/>
    </source>
</evidence>
<dbReference type="Proteomes" id="UP001623348">
    <property type="component" value="Unassembled WGS sequence"/>
</dbReference>
<sequence>MDVINKIAAMPPPTSKKETQAFLGVVGFWRMHIPNYSLSISPLYQVIWKNNFKWGPEQQQAFEEIEQEIVHAVALGTVQAGPDVKNVLYTAAGENGPTWSLWQKAPGETRGRPLEFWSRGYRGSEARYTPMEKEILVVYEGFRVASEVVGTEAQLLLAP</sequence>